<evidence type="ECO:0000256" key="9">
    <source>
        <dbReference type="ARBA" id="ARBA00023186"/>
    </source>
</evidence>
<dbReference type="SFLD" id="SFLDS00029">
    <property type="entry name" value="Radical_SAM"/>
    <property type="match status" value="1"/>
</dbReference>
<keyword evidence="10" id="KW-0963">Cytoplasm</keyword>
<evidence type="ECO:0000313" key="13">
    <source>
        <dbReference type="Proteomes" id="UP000648239"/>
    </source>
</evidence>
<dbReference type="SMART" id="SM00729">
    <property type="entry name" value="Elp3"/>
    <property type="match status" value="1"/>
</dbReference>
<feature type="domain" description="Radical SAM core" evidence="11">
    <location>
        <begin position="1"/>
        <end position="235"/>
    </location>
</feature>
<dbReference type="AlphaFoldDB" id="A0A8J7CE26"/>
<dbReference type="PANTHER" id="PTHR13932:SF5">
    <property type="entry name" value="RADICAL S-ADENOSYL METHIONINE DOMAIN-CONTAINING PROTEIN 1, MITOCHONDRIAL"/>
    <property type="match status" value="1"/>
</dbReference>
<dbReference type="InterPro" id="IPR004559">
    <property type="entry name" value="HemW-like"/>
</dbReference>
<evidence type="ECO:0000256" key="3">
    <source>
        <dbReference type="ARBA" id="ARBA00017228"/>
    </source>
</evidence>
<dbReference type="InterPro" id="IPR034505">
    <property type="entry name" value="Coproporphyrinogen-III_oxidase"/>
</dbReference>
<evidence type="ECO:0000256" key="2">
    <source>
        <dbReference type="ARBA" id="ARBA00006100"/>
    </source>
</evidence>
<dbReference type="Proteomes" id="UP000648239">
    <property type="component" value="Unassembled WGS sequence"/>
</dbReference>
<dbReference type="SFLD" id="SFLDF00562">
    <property type="entry name" value="HemN-like__clustered_with_heat"/>
    <property type="match status" value="1"/>
</dbReference>
<dbReference type="InterPro" id="IPR006638">
    <property type="entry name" value="Elp3/MiaA/NifB-like_rSAM"/>
</dbReference>
<dbReference type="GO" id="GO:0006779">
    <property type="term" value="P:porphyrin-containing compound biosynthetic process"/>
    <property type="evidence" value="ECO:0007669"/>
    <property type="project" value="InterPro"/>
</dbReference>
<dbReference type="Pfam" id="PF04055">
    <property type="entry name" value="Radical_SAM"/>
    <property type="match status" value="1"/>
</dbReference>
<dbReference type="InterPro" id="IPR058240">
    <property type="entry name" value="rSAM_sf"/>
</dbReference>
<keyword evidence="4 10" id="KW-0349">Heme</keyword>
<sequence length="373" mass="41369">MGLYIHVPFCGSICSYCHFARTADHGPERRARYVETVLQEFELRRRSCEILSSPKRRLETCYLGGGTPSELEPELMSRLLAGTVGRLATAPDFELTAEANPESLTDAKAHAWRDLGIDRISLGVQSLDPGVLKLLGRACDPATARRGLERACRIFPRVSADWIIGPGLDSETLLAELTEAADLGVEHFSVYILEVHPGTRLAALAEQGAWSPAPDSETEQLYLAVAAHLADLGIPQYEVANFARAGAESRHNRNYWTRKPWLGLGPGAHGFWGRRRYANHDNIQDWQKAVEEGRLPEAEVDPLDGSARRLERLILALRTLRGVPLEWLPGSGWDTEQGIREGLWEVNQGRLILTGKGFLRIDSIEERLAGLTP</sequence>
<evidence type="ECO:0000313" key="12">
    <source>
        <dbReference type="EMBL" id="MBD3869717.1"/>
    </source>
</evidence>
<dbReference type="GO" id="GO:0051539">
    <property type="term" value="F:4 iron, 4 sulfur cluster binding"/>
    <property type="evidence" value="ECO:0007669"/>
    <property type="project" value="UniProtKB-UniRule"/>
</dbReference>
<organism evidence="12 13">
    <name type="scientific">Candidatus Polarisedimenticola svalbardensis</name>
    <dbReference type="NCBI Taxonomy" id="2886004"/>
    <lineage>
        <taxon>Bacteria</taxon>
        <taxon>Pseudomonadati</taxon>
        <taxon>Acidobacteriota</taxon>
        <taxon>Candidatus Polarisedimenticolia</taxon>
        <taxon>Candidatus Polarisedimenticolales</taxon>
        <taxon>Candidatus Polarisedimenticolaceae</taxon>
        <taxon>Candidatus Polarisedimenticola</taxon>
    </lineage>
</organism>
<evidence type="ECO:0000256" key="6">
    <source>
        <dbReference type="ARBA" id="ARBA00022723"/>
    </source>
</evidence>
<keyword evidence="10" id="KW-0004">4Fe-4S</keyword>
<gene>
    <name evidence="12" type="primary">hemW</name>
    <name evidence="12" type="ORF">IFK94_16480</name>
</gene>
<dbReference type="GO" id="GO:0004109">
    <property type="term" value="F:coproporphyrinogen oxidase activity"/>
    <property type="evidence" value="ECO:0007669"/>
    <property type="project" value="InterPro"/>
</dbReference>
<dbReference type="CDD" id="cd01335">
    <property type="entry name" value="Radical_SAM"/>
    <property type="match status" value="1"/>
</dbReference>
<dbReference type="Gene3D" id="3.20.20.70">
    <property type="entry name" value="Aldolase class I"/>
    <property type="match status" value="1"/>
</dbReference>
<comment type="function">
    <text evidence="10">Probably acts as a heme chaperone, transferring heme to an unknown acceptor. Binds one molecule of heme per monomer, possibly covalently. Binds 1 [4Fe-4S] cluster. The cluster is coordinated with 3 cysteines and an exchangeable S-adenosyl-L-methionine.</text>
</comment>
<dbReference type="GO" id="GO:0046872">
    <property type="term" value="F:metal ion binding"/>
    <property type="evidence" value="ECO:0007669"/>
    <property type="project" value="UniProtKB-UniRule"/>
</dbReference>
<proteinExistence type="inferred from homology"/>
<dbReference type="SUPFAM" id="SSF102114">
    <property type="entry name" value="Radical SAM enzymes"/>
    <property type="match status" value="1"/>
</dbReference>
<name>A0A8J7CE26_9BACT</name>
<keyword evidence="5 10" id="KW-0949">S-adenosyl-L-methionine</keyword>
<dbReference type="PROSITE" id="PS51918">
    <property type="entry name" value="RADICAL_SAM"/>
    <property type="match status" value="1"/>
</dbReference>
<comment type="cofactor">
    <cofactor evidence="1">
        <name>[4Fe-4S] cluster</name>
        <dbReference type="ChEBI" id="CHEBI:49883"/>
    </cofactor>
</comment>
<evidence type="ECO:0000256" key="8">
    <source>
        <dbReference type="ARBA" id="ARBA00023014"/>
    </source>
</evidence>
<evidence type="ECO:0000256" key="7">
    <source>
        <dbReference type="ARBA" id="ARBA00023004"/>
    </source>
</evidence>
<dbReference type="InterPro" id="IPR007197">
    <property type="entry name" value="rSAM"/>
</dbReference>
<keyword evidence="6 10" id="KW-0479">Metal-binding</keyword>
<dbReference type="EMBL" id="JACXWD010000174">
    <property type="protein sequence ID" value="MBD3869717.1"/>
    <property type="molecule type" value="Genomic_DNA"/>
</dbReference>
<keyword evidence="8 10" id="KW-0411">Iron-sulfur</keyword>
<comment type="caution">
    <text evidence="12">The sequence shown here is derived from an EMBL/GenBank/DDBJ whole genome shotgun (WGS) entry which is preliminary data.</text>
</comment>
<dbReference type="InterPro" id="IPR013785">
    <property type="entry name" value="Aldolase_TIM"/>
</dbReference>
<keyword evidence="7 10" id="KW-0408">Iron</keyword>
<protein>
    <recommendedName>
        <fullName evidence="3 10">Heme chaperone HemW</fullName>
    </recommendedName>
</protein>
<dbReference type="PANTHER" id="PTHR13932">
    <property type="entry name" value="COPROPORPHYRINIGEN III OXIDASE"/>
    <property type="match status" value="1"/>
</dbReference>
<keyword evidence="9 10" id="KW-0143">Chaperone</keyword>
<evidence type="ECO:0000259" key="11">
    <source>
        <dbReference type="PROSITE" id="PS51918"/>
    </source>
</evidence>
<dbReference type="GO" id="GO:0005737">
    <property type="term" value="C:cytoplasm"/>
    <property type="evidence" value="ECO:0007669"/>
    <property type="project" value="UniProtKB-SubCell"/>
</dbReference>
<evidence type="ECO:0000256" key="10">
    <source>
        <dbReference type="RuleBase" id="RU364116"/>
    </source>
</evidence>
<accession>A0A8J7CE26</accession>
<evidence type="ECO:0000256" key="1">
    <source>
        <dbReference type="ARBA" id="ARBA00001966"/>
    </source>
</evidence>
<evidence type="ECO:0000256" key="4">
    <source>
        <dbReference type="ARBA" id="ARBA00022617"/>
    </source>
</evidence>
<reference evidence="12 13" key="1">
    <citation type="submission" date="2020-08" db="EMBL/GenBank/DDBJ databases">
        <title>Acidobacteriota in marine sediments use diverse sulfur dissimilation pathways.</title>
        <authorList>
            <person name="Wasmund K."/>
        </authorList>
    </citation>
    <scope>NUCLEOTIDE SEQUENCE [LARGE SCALE GENOMIC DNA]</scope>
    <source>
        <strain evidence="12">MAG AM4</strain>
    </source>
</reference>
<dbReference type="NCBIfam" id="TIGR00539">
    <property type="entry name" value="hemN_rel"/>
    <property type="match status" value="1"/>
</dbReference>
<comment type="subcellular location">
    <subcellularLocation>
        <location evidence="10">Cytoplasm</location>
    </subcellularLocation>
</comment>
<evidence type="ECO:0000256" key="5">
    <source>
        <dbReference type="ARBA" id="ARBA00022691"/>
    </source>
</evidence>
<dbReference type="SFLD" id="SFLDG01065">
    <property type="entry name" value="anaerobic_coproporphyrinogen-I"/>
    <property type="match status" value="1"/>
</dbReference>
<comment type="similarity">
    <text evidence="2">Belongs to the anaerobic coproporphyrinogen-III oxidase family. HemW subfamily.</text>
</comment>